<dbReference type="GO" id="GO:0016829">
    <property type="term" value="F:lyase activity"/>
    <property type="evidence" value="ECO:0007669"/>
    <property type="project" value="UniProtKB-KW"/>
</dbReference>
<dbReference type="InterPro" id="IPR008929">
    <property type="entry name" value="Chondroitin_lyas"/>
</dbReference>
<dbReference type="InterPro" id="IPR008397">
    <property type="entry name" value="Alginate_lyase_dom"/>
</dbReference>
<dbReference type="Gene3D" id="1.50.10.100">
    <property type="entry name" value="Chondroitin AC/alginate lyase"/>
    <property type="match status" value="1"/>
</dbReference>
<dbReference type="SUPFAM" id="SSF48230">
    <property type="entry name" value="Chondroitin AC/alginate lyase"/>
    <property type="match status" value="1"/>
</dbReference>
<sequence>MRLISILSITSSFLIRSAATARSDLKHPTPTGLFERRSTWVHPGVMISQDQIDYFKSEVAASSSPWLAAYDQLLDQTAVANATYTPSPVPTVVCGSYSIPDVGCSAEREDSLAAYANALAWIVSEEQSYADRAIDIMNSWSSTVLTHNDSNAPIQSGWVGSIWARTGELIRYSDAGWRTSEIDDFEVMLRTAYMPLVIGGSTYNGNWELVMTEAAMFMGVFLENSTAYNTAMELFEARVPAYIYLTSDGSLPVYPRGISTEAALISYWEGQSSFEASGMAQETCRDLEHTGYGLASIAHVSEMSRIQGTDLYQTSIGTRLQAALEFHTQFLEGIDVPSWLCSGTLDLTLLSTTEIGFNAFATRMDYNNLTYTEEWTVSPYGIASWVKYVNKICFLVSQHS</sequence>
<evidence type="ECO:0000313" key="6">
    <source>
        <dbReference type="Proteomes" id="UP001220324"/>
    </source>
</evidence>
<keyword evidence="6" id="KW-1185">Reference proteome</keyword>
<name>A0AAD6GBU5_9EURO</name>
<protein>
    <submittedName>
        <fullName evidence="5">Chondroitin AC/alginate lyase</fullName>
    </submittedName>
</protein>
<dbReference type="AlphaFoldDB" id="A0AAD6GBU5"/>
<feature type="domain" description="Alginate lyase" evidence="4">
    <location>
        <begin position="111"/>
        <end position="332"/>
    </location>
</feature>
<evidence type="ECO:0000256" key="2">
    <source>
        <dbReference type="ARBA" id="ARBA00023239"/>
    </source>
</evidence>
<gene>
    <name evidence="5" type="ORF">N7494_008428</name>
</gene>
<reference evidence="5 6" key="1">
    <citation type="journal article" date="2023" name="IMA Fungus">
        <title>Comparative genomic study of the Penicillium genus elucidates a diverse pangenome and 15 lateral gene transfer events.</title>
        <authorList>
            <person name="Petersen C."/>
            <person name="Sorensen T."/>
            <person name="Nielsen M.R."/>
            <person name="Sondergaard T.E."/>
            <person name="Sorensen J.L."/>
            <person name="Fitzpatrick D.A."/>
            <person name="Frisvad J.C."/>
            <person name="Nielsen K.L."/>
        </authorList>
    </citation>
    <scope>NUCLEOTIDE SEQUENCE [LARGE SCALE GENOMIC DNA]</scope>
    <source>
        <strain evidence="5 6">IBT 35679</strain>
    </source>
</reference>
<evidence type="ECO:0000256" key="3">
    <source>
        <dbReference type="SAM" id="SignalP"/>
    </source>
</evidence>
<keyword evidence="1 3" id="KW-0732">Signal</keyword>
<dbReference type="EMBL" id="JAQIZZ010000007">
    <property type="protein sequence ID" value="KAJ5531876.1"/>
    <property type="molecule type" value="Genomic_DNA"/>
</dbReference>
<proteinExistence type="predicted"/>
<dbReference type="Proteomes" id="UP001220324">
    <property type="component" value="Unassembled WGS sequence"/>
</dbReference>
<keyword evidence="2 5" id="KW-0456">Lyase</keyword>
<evidence type="ECO:0000259" key="4">
    <source>
        <dbReference type="Pfam" id="PF05426"/>
    </source>
</evidence>
<evidence type="ECO:0000256" key="1">
    <source>
        <dbReference type="ARBA" id="ARBA00022729"/>
    </source>
</evidence>
<accession>A0AAD6GBU5</accession>
<evidence type="ECO:0000313" key="5">
    <source>
        <dbReference type="EMBL" id="KAJ5531876.1"/>
    </source>
</evidence>
<feature type="chain" id="PRO_5042276960" evidence="3">
    <location>
        <begin position="21"/>
        <end position="400"/>
    </location>
</feature>
<dbReference type="Pfam" id="PF05426">
    <property type="entry name" value="Alginate_lyase"/>
    <property type="match status" value="1"/>
</dbReference>
<dbReference type="GO" id="GO:0042597">
    <property type="term" value="C:periplasmic space"/>
    <property type="evidence" value="ECO:0007669"/>
    <property type="project" value="InterPro"/>
</dbReference>
<comment type="caution">
    <text evidence="5">The sequence shown here is derived from an EMBL/GenBank/DDBJ whole genome shotgun (WGS) entry which is preliminary data.</text>
</comment>
<organism evidence="5 6">
    <name type="scientific">Penicillium frequentans</name>
    <dbReference type="NCBI Taxonomy" id="3151616"/>
    <lineage>
        <taxon>Eukaryota</taxon>
        <taxon>Fungi</taxon>
        <taxon>Dikarya</taxon>
        <taxon>Ascomycota</taxon>
        <taxon>Pezizomycotina</taxon>
        <taxon>Eurotiomycetes</taxon>
        <taxon>Eurotiomycetidae</taxon>
        <taxon>Eurotiales</taxon>
        <taxon>Aspergillaceae</taxon>
        <taxon>Penicillium</taxon>
    </lineage>
</organism>
<feature type="signal peptide" evidence="3">
    <location>
        <begin position="1"/>
        <end position="20"/>
    </location>
</feature>